<dbReference type="PROSITE" id="PS00027">
    <property type="entry name" value="HOMEOBOX_1"/>
    <property type="match status" value="1"/>
</dbReference>
<gene>
    <name evidence="14" type="primary">HOXB9</name>
</gene>
<dbReference type="InterPro" id="IPR017112">
    <property type="entry name" value="HXA9/HXB9/HXC9"/>
</dbReference>
<dbReference type="CDD" id="cd00086">
    <property type="entry name" value="homeodomain"/>
    <property type="match status" value="1"/>
</dbReference>
<dbReference type="STRING" id="38654.A0A3Q0GJF6"/>
<evidence type="ECO:0000259" key="12">
    <source>
        <dbReference type="PROSITE" id="PS50071"/>
    </source>
</evidence>
<dbReference type="InterPro" id="IPR017970">
    <property type="entry name" value="Homeobox_CS"/>
</dbReference>
<dbReference type="Gene3D" id="1.10.10.60">
    <property type="entry name" value="Homeodomain-like"/>
    <property type="match status" value="1"/>
</dbReference>
<evidence type="ECO:0000256" key="6">
    <source>
        <dbReference type="ARBA" id="ARBA00023155"/>
    </source>
</evidence>
<keyword evidence="3" id="KW-0217">Developmental protein</keyword>
<dbReference type="InterPro" id="IPR020479">
    <property type="entry name" value="HD_metazoa"/>
</dbReference>
<evidence type="ECO:0000256" key="11">
    <source>
        <dbReference type="SAM" id="MobiDB-lite"/>
    </source>
</evidence>
<evidence type="ECO:0000256" key="3">
    <source>
        <dbReference type="ARBA" id="ARBA00022473"/>
    </source>
</evidence>
<feature type="domain" description="Homeobox" evidence="12">
    <location>
        <begin position="188"/>
        <end position="248"/>
    </location>
</feature>
<sequence length="255" mass="28584">MSRHQPGLRFLPPHFHPGWGDPPGPLGPQKIHPCLYAPRGKDEACYLGFDAEKYPPPQAEVPFFSKLEPGSGSSSPGSGPGHRFGASLPPYLSIRPSGSQPAPLPTAFTPSAVQGHPREGNSPGSCSDTEKGDYEVSLILKPAYGSETPSREDQSFFPQEAPSLDRSKDDKTAQEIQANPAANWLHARSSRKKRCPCTKYQTLELEKEFLFNMYLTRDRRHEVARLLNLSERQVKIWFQNRRMKMKKMNKEQGKE</sequence>
<evidence type="ECO:0000256" key="1">
    <source>
        <dbReference type="ARBA" id="ARBA00004123"/>
    </source>
</evidence>
<dbReference type="Proteomes" id="UP000189705">
    <property type="component" value="Unplaced"/>
</dbReference>
<feature type="region of interest" description="Disordered" evidence="11">
    <location>
        <begin position="145"/>
        <end position="173"/>
    </location>
</feature>
<dbReference type="InterPro" id="IPR009057">
    <property type="entry name" value="Homeodomain-like_sf"/>
</dbReference>
<feature type="compositionally biased region" description="Basic and acidic residues" evidence="11">
    <location>
        <begin position="163"/>
        <end position="173"/>
    </location>
</feature>
<keyword evidence="6 9" id="KW-0371">Homeobox</keyword>
<accession>A0A3Q0GJF6</accession>
<dbReference type="GO" id="GO:0009954">
    <property type="term" value="P:proximal/distal pattern formation"/>
    <property type="evidence" value="ECO:0007669"/>
    <property type="project" value="TreeGrafter"/>
</dbReference>
<organism evidence="13 14">
    <name type="scientific">Alligator sinensis</name>
    <name type="common">Chinese alligator</name>
    <dbReference type="NCBI Taxonomy" id="38654"/>
    <lineage>
        <taxon>Eukaryota</taxon>
        <taxon>Metazoa</taxon>
        <taxon>Chordata</taxon>
        <taxon>Craniata</taxon>
        <taxon>Vertebrata</taxon>
        <taxon>Euteleostomi</taxon>
        <taxon>Archelosauria</taxon>
        <taxon>Archosauria</taxon>
        <taxon>Crocodylia</taxon>
        <taxon>Alligatoridae</taxon>
        <taxon>Alligatorinae</taxon>
        <taxon>Alligator</taxon>
    </lineage>
</organism>
<name>A0A3Q0GJF6_ALLSI</name>
<dbReference type="PANTHER" id="PTHR45970">
    <property type="entry name" value="AGAP004664-PA"/>
    <property type="match status" value="1"/>
</dbReference>
<reference evidence="14" key="1">
    <citation type="submission" date="2025-08" db="UniProtKB">
        <authorList>
            <consortium name="RefSeq"/>
        </authorList>
    </citation>
    <scope>IDENTIFICATION</scope>
</reference>
<keyword evidence="8 9" id="KW-0539">Nucleus</keyword>
<feature type="region of interest" description="Disordered" evidence="11">
    <location>
        <begin position="58"/>
        <end position="131"/>
    </location>
</feature>
<dbReference type="SMART" id="SM00389">
    <property type="entry name" value="HOX"/>
    <property type="match status" value="1"/>
</dbReference>
<evidence type="ECO:0000256" key="5">
    <source>
        <dbReference type="ARBA" id="ARBA00023125"/>
    </source>
</evidence>
<dbReference type="PRINTS" id="PR00024">
    <property type="entry name" value="HOMEOBOX"/>
</dbReference>
<comment type="similarity">
    <text evidence="2">Belongs to the Abd-B homeobox family.</text>
</comment>
<dbReference type="GO" id="GO:0000978">
    <property type="term" value="F:RNA polymerase II cis-regulatory region sequence-specific DNA binding"/>
    <property type="evidence" value="ECO:0007669"/>
    <property type="project" value="TreeGrafter"/>
</dbReference>
<keyword evidence="7" id="KW-0804">Transcription</keyword>
<dbReference type="PROSITE" id="PS50071">
    <property type="entry name" value="HOMEOBOX_2"/>
    <property type="match status" value="1"/>
</dbReference>
<feature type="region of interest" description="Disordered" evidence="11">
    <location>
        <begin position="1"/>
        <end position="28"/>
    </location>
</feature>
<keyword evidence="4" id="KW-0805">Transcription regulation</keyword>
<dbReference type="GO" id="GO:0009952">
    <property type="term" value="P:anterior/posterior pattern specification"/>
    <property type="evidence" value="ECO:0007669"/>
    <property type="project" value="TreeGrafter"/>
</dbReference>
<dbReference type="InParanoid" id="A0A3Q0GJF6"/>
<dbReference type="SUPFAM" id="SSF46689">
    <property type="entry name" value="Homeodomain-like"/>
    <property type="match status" value="1"/>
</dbReference>
<proteinExistence type="inferred from homology"/>
<dbReference type="GeneID" id="102368033"/>
<dbReference type="RefSeq" id="XP_025059552.1">
    <property type="nucleotide sequence ID" value="XM_025203767.1"/>
</dbReference>
<evidence type="ECO:0000313" key="13">
    <source>
        <dbReference type="Proteomes" id="UP000189705"/>
    </source>
</evidence>
<dbReference type="Pfam" id="PF00046">
    <property type="entry name" value="Homeodomain"/>
    <property type="match status" value="1"/>
</dbReference>
<dbReference type="FunFam" id="1.10.10.60:FF:000018">
    <property type="entry name" value="Homeobox A10"/>
    <property type="match status" value="1"/>
</dbReference>
<dbReference type="AlphaFoldDB" id="A0A3Q0GJF6"/>
<keyword evidence="5 9" id="KW-0238">DNA-binding</keyword>
<evidence type="ECO:0000256" key="2">
    <source>
        <dbReference type="ARBA" id="ARBA00006317"/>
    </source>
</evidence>
<dbReference type="GO" id="GO:0005634">
    <property type="term" value="C:nucleus"/>
    <property type="evidence" value="ECO:0007669"/>
    <property type="project" value="UniProtKB-SubCell"/>
</dbReference>
<comment type="subcellular location">
    <subcellularLocation>
        <location evidence="1 9 10">Nucleus</location>
    </subcellularLocation>
</comment>
<dbReference type="PANTHER" id="PTHR45970:SF2">
    <property type="entry name" value="AGAP004664-PA"/>
    <property type="match status" value="1"/>
</dbReference>
<dbReference type="GO" id="GO:0000981">
    <property type="term" value="F:DNA-binding transcription factor activity, RNA polymerase II-specific"/>
    <property type="evidence" value="ECO:0007669"/>
    <property type="project" value="InterPro"/>
</dbReference>
<evidence type="ECO:0000256" key="10">
    <source>
        <dbReference type="RuleBase" id="RU000682"/>
    </source>
</evidence>
<dbReference type="CTD" id="3219"/>
<evidence type="ECO:0000313" key="14">
    <source>
        <dbReference type="RefSeq" id="XP_025059552.1"/>
    </source>
</evidence>
<keyword evidence="13" id="KW-1185">Reference proteome</keyword>
<evidence type="ECO:0000256" key="7">
    <source>
        <dbReference type="ARBA" id="ARBA00023163"/>
    </source>
</evidence>
<evidence type="ECO:0000256" key="4">
    <source>
        <dbReference type="ARBA" id="ARBA00023015"/>
    </source>
</evidence>
<dbReference type="InterPro" id="IPR001356">
    <property type="entry name" value="HD"/>
</dbReference>
<feature type="DNA-binding region" description="Homeobox" evidence="9">
    <location>
        <begin position="190"/>
        <end position="249"/>
    </location>
</feature>
<protein>
    <submittedName>
        <fullName evidence="14">Homeobox protein Hox-B9 isoform X1</fullName>
    </submittedName>
</protein>
<evidence type="ECO:0000256" key="9">
    <source>
        <dbReference type="PROSITE-ProRule" id="PRU00108"/>
    </source>
</evidence>
<evidence type="ECO:0000256" key="8">
    <source>
        <dbReference type="ARBA" id="ARBA00023242"/>
    </source>
</evidence>